<dbReference type="Proteomes" id="UP000027318">
    <property type="component" value="Unassembled WGS sequence"/>
</dbReference>
<comment type="subcellular location">
    <subcellularLocation>
        <location evidence="2">Cell envelope</location>
    </subcellularLocation>
</comment>
<dbReference type="AlphaFoldDB" id="A0A063Y1N3"/>
<accession>A0A063Y1N3</accession>
<evidence type="ECO:0000256" key="4">
    <source>
        <dbReference type="ARBA" id="ARBA00022723"/>
    </source>
</evidence>
<evidence type="ECO:0000256" key="9">
    <source>
        <dbReference type="SAM" id="Phobius"/>
    </source>
</evidence>
<dbReference type="SUPFAM" id="SSF51261">
    <property type="entry name" value="Duplicated hybrid motif"/>
    <property type="match status" value="1"/>
</dbReference>
<evidence type="ECO:0000259" key="10">
    <source>
        <dbReference type="Pfam" id="PF01551"/>
    </source>
</evidence>
<keyword evidence="13" id="KW-1185">Reference proteome</keyword>
<dbReference type="RefSeq" id="WP_051632858.1">
    <property type="nucleotide sequence ID" value="NZ_JBKBNO010000006.1"/>
</dbReference>
<evidence type="ECO:0000256" key="1">
    <source>
        <dbReference type="ARBA" id="ARBA00001947"/>
    </source>
</evidence>
<organism evidence="12 13">
    <name type="scientific">Nitrincola lacisaponensis</name>
    <dbReference type="NCBI Taxonomy" id="267850"/>
    <lineage>
        <taxon>Bacteria</taxon>
        <taxon>Pseudomonadati</taxon>
        <taxon>Pseudomonadota</taxon>
        <taxon>Gammaproteobacteria</taxon>
        <taxon>Oceanospirillales</taxon>
        <taxon>Oceanospirillaceae</taxon>
        <taxon>Nitrincola</taxon>
    </lineage>
</organism>
<protein>
    <submittedName>
        <fullName evidence="12">Cell wall endopeptidase, family M23/M37</fullName>
    </submittedName>
</protein>
<sequence length="487" mass="54982">MQLRKTGQSALSVQGIPVKHLVALLVALLVVLTAAFWPESNTEPTTTHTLTTSSTSHPPSPQIRYRAANQPPETRHSGDLELTQSLPDEDEHALTILDDALLAQTEPEAVEIVEDEIQLEYKIAIDQGDTLSTIFDQVEIGQTVMYQILAADEQLLALDILRPGNLLTFRKNPETLELDEMELYIHAGNQVIYRRVDDQNFEFIEVIHEGDWEQEIVAGEIYGSFYVSAIRAGLSKAEIHEINKLLGEQIDFNRQIQAGDRFQIVRNSQYVNDEFTGQTSIEAIRLQQRSRAYTAFLFEDGNYYDSNGESLTRAFRRLPHNQNFRVSSNFNPRRLHPVTGRVSPHNGTDFAMPTGTPVVSIGDGVVTRVENHPFAGRYLEIQHGSTYKTRYLHMHRIDVRRGDSVQRGQRIGLSGATGRVTGPHLHFELHINGRPVNPMTANLPMASSVPREQLAQFNKRVDELVSIMEVAREEQFAMRRDQNQPGT</sequence>
<feature type="domain" description="M23ase beta-sheet core" evidence="10">
    <location>
        <begin position="344"/>
        <end position="438"/>
    </location>
</feature>
<feature type="region of interest" description="Disordered" evidence="8">
    <location>
        <begin position="41"/>
        <end position="78"/>
    </location>
</feature>
<comment type="cofactor">
    <cofactor evidence="1">
        <name>Zn(2+)</name>
        <dbReference type="ChEBI" id="CHEBI:29105"/>
    </cofactor>
</comment>
<dbReference type="PANTHER" id="PTHR21666">
    <property type="entry name" value="PEPTIDASE-RELATED"/>
    <property type="match status" value="1"/>
</dbReference>
<dbReference type="GO" id="GO:0030313">
    <property type="term" value="C:cell envelope"/>
    <property type="evidence" value="ECO:0007669"/>
    <property type="project" value="UniProtKB-SubCell"/>
</dbReference>
<name>A0A063Y1N3_9GAMM</name>
<feature type="transmembrane region" description="Helical" evidence="9">
    <location>
        <begin position="21"/>
        <end position="38"/>
    </location>
</feature>
<dbReference type="EMBL" id="JMSZ01000042">
    <property type="protein sequence ID" value="KDE38417.1"/>
    <property type="molecule type" value="Genomic_DNA"/>
</dbReference>
<dbReference type="InterPro" id="IPR016047">
    <property type="entry name" value="M23ase_b-sheet_dom"/>
</dbReference>
<dbReference type="Gene3D" id="2.70.70.10">
    <property type="entry name" value="Glucose Permease (Domain IIA)"/>
    <property type="match status" value="1"/>
</dbReference>
<dbReference type="GO" id="GO:0004222">
    <property type="term" value="F:metalloendopeptidase activity"/>
    <property type="evidence" value="ECO:0007669"/>
    <property type="project" value="TreeGrafter"/>
</dbReference>
<keyword evidence="4" id="KW-0479">Metal-binding</keyword>
<dbReference type="GO" id="GO:0006508">
    <property type="term" value="P:proteolysis"/>
    <property type="evidence" value="ECO:0007669"/>
    <property type="project" value="UniProtKB-KW"/>
</dbReference>
<dbReference type="PATRIC" id="fig|267850.7.peg.2823"/>
<dbReference type="OrthoDB" id="9805070at2"/>
<dbReference type="InterPro" id="IPR011055">
    <property type="entry name" value="Dup_hybrid_motif"/>
</dbReference>
<dbReference type="InterPro" id="IPR050570">
    <property type="entry name" value="Cell_wall_metabolism_enzyme"/>
</dbReference>
<keyword evidence="9" id="KW-1133">Transmembrane helix</keyword>
<evidence type="ECO:0000259" key="11">
    <source>
        <dbReference type="Pfam" id="PF19425"/>
    </source>
</evidence>
<dbReference type="Pfam" id="PF19425">
    <property type="entry name" value="Csd3_N2"/>
    <property type="match status" value="1"/>
</dbReference>
<evidence type="ECO:0000256" key="3">
    <source>
        <dbReference type="ARBA" id="ARBA00022670"/>
    </source>
</evidence>
<keyword evidence="5" id="KW-0378">Hydrolase</keyword>
<proteinExistence type="predicted"/>
<evidence type="ECO:0000256" key="8">
    <source>
        <dbReference type="SAM" id="MobiDB-lite"/>
    </source>
</evidence>
<keyword evidence="7" id="KW-0482">Metalloprotease</keyword>
<feature type="domain" description="Csd3-like second N-terminal" evidence="11">
    <location>
        <begin position="209"/>
        <end position="332"/>
    </location>
</feature>
<dbReference type="Gene3D" id="3.10.450.350">
    <property type="match status" value="2"/>
</dbReference>
<keyword evidence="9" id="KW-0812">Transmembrane</keyword>
<keyword evidence="9" id="KW-0472">Membrane</keyword>
<dbReference type="STRING" id="267850.ADINL_2872"/>
<evidence type="ECO:0000313" key="13">
    <source>
        <dbReference type="Proteomes" id="UP000027318"/>
    </source>
</evidence>
<feature type="compositionally biased region" description="Low complexity" evidence="8">
    <location>
        <begin position="41"/>
        <end position="57"/>
    </location>
</feature>
<reference evidence="12 13" key="1">
    <citation type="journal article" date="2005" name="Int. J. Syst. Evol. Microbiol.">
        <title>Nitrincola lacisaponensis gen. nov., sp. nov., a novel alkaliphilic bacterium isolated from an alkaline, saline lake.</title>
        <authorList>
            <person name="Dimitriu P.A."/>
            <person name="Shukla S.K."/>
            <person name="Conradt J."/>
            <person name="Marquez M.C."/>
            <person name="Ventosa A."/>
            <person name="Maglia A."/>
            <person name="Peyton B.M."/>
            <person name="Pinkart H.C."/>
            <person name="Mormile M.R."/>
        </authorList>
    </citation>
    <scope>NUCLEOTIDE SEQUENCE [LARGE SCALE GENOMIC DNA]</scope>
    <source>
        <strain evidence="12 13">4CA</strain>
    </source>
</reference>
<dbReference type="Pfam" id="PF01551">
    <property type="entry name" value="Peptidase_M23"/>
    <property type="match status" value="1"/>
</dbReference>
<dbReference type="InterPro" id="IPR045834">
    <property type="entry name" value="Csd3_N2"/>
</dbReference>
<keyword evidence="6" id="KW-0862">Zinc</keyword>
<gene>
    <name evidence="12" type="ORF">ADINL_2872</name>
</gene>
<dbReference type="PANTHER" id="PTHR21666:SF292">
    <property type="entry name" value="MUREIN DD-ENDOPEPTIDASE MEPM"/>
    <property type="match status" value="1"/>
</dbReference>
<evidence type="ECO:0000256" key="7">
    <source>
        <dbReference type="ARBA" id="ARBA00023049"/>
    </source>
</evidence>
<evidence type="ECO:0000256" key="6">
    <source>
        <dbReference type="ARBA" id="ARBA00022833"/>
    </source>
</evidence>
<dbReference type="FunFam" id="2.70.70.10:FF:000002">
    <property type="entry name" value="Murein DD-endopeptidase MepM"/>
    <property type="match status" value="1"/>
</dbReference>
<keyword evidence="3" id="KW-0645">Protease</keyword>
<comment type="caution">
    <text evidence="12">The sequence shown here is derived from an EMBL/GenBank/DDBJ whole genome shotgun (WGS) entry which is preliminary data.</text>
</comment>
<dbReference type="GO" id="GO:0046872">
    <property type="term" value="F:metal ion binding"/>
    <property type="evidence" value="ECO:0007669"/>
    <property type="project" value="UniProtKB-KW"/>
</dbReference>
<evidence type="ECO:0000256" key="5">
    <source>
        <dbReference type="ARBA" id="ARBA00022801"/>
    </source>
</evidence>
<evidence type="ECO:0000313" key="12">
    <source>
        <dbReference type="EMBL" id="KDE38417.1"/>
    </source>
</evidence>
<evidence type="ECO:0000256" key="2">
    <source>
        <dbReference type="ARBA" id="ARBA00004196"/>
    </source>
</evidence>
<dbReference type="CDD" id="cd12797">
    <property type="entry name" value="M23_peptidase"/>
    <property type="match status" value="1"/>
</dbReference>